<proteinExistence type="predicted"/>
<reference evidence="3 4" key="1">
    <citation type="journal article" date="2020" name="Nat. Food">
        <title>A phased Vanilla planifolia genome enables genetic improvement of flavour and production.</title>
        <authorList>
            <person name="Hasing T."/>
            <person name="Tang H."/>
            <person name="Brym M."/>
            <person name="Khazi F."/>
            <person name="Huang T."/>
            <person name="Chambers A.H."/>
        </authorList>
    </citation>
    <scope>NUCLEOTIDE SEQUENCE [LARGE SCALE GENOMIC DNA]</scope>
    <source>
        <tissue evidence="2">Leaf</tissue>
    </source>
</reference>
<dbReference type="AlphaFoldDB" id="A0A835U3D5"/>
<gene>
    <name evidence="2" type="ORF">HPP92_028655</name>
    <name evidence="1" type="ORF">HPP92_028662</name>
</gene>
<comment type="caution">
    <text evidence="2">The sequence shown here is derived from an EMBL/GenBank/DDBJ whole genome shotgun (WGS) entry which is preliminary data.</text>
</comment>
<feature type="non-terminal residue" evidence="2">
    <location>
        <position position="83"/>
    </location>
</feature>
<protein>
    <submittedName>
        <fullName evidence="2">Uncharacterized protein</fullName>
    </submittedName>
</protein>
<dbReference type="EMBL" id="JADCNL010000541">
    <property type="protein sequence ID" value="KAG0446842.1"/>
    <property type="molecule type" value="Genomic_DNA"/>
</dbReference>
<evidence type="ECO:0000313" key="2">
    <source>
        <dbReference type="EMBL" id="KAG0446842.1"/>
    </source>
</evidence>
<sequence>MEASSIGIDATLTAYSPMVRLTLVNWLRWKSLFRNVYCSLLSVQSLYSMGRPYLCFGVNVCINSCGTMELRDSRFLPASLAAM</sequence>
<evidence type="ECO:0000313" key="1">
    <source>
        <dbReference type="EMBL" id="KAG0446768.1"/>
    </source>
</evidence>
<keyword evidence="3" id="KW-1185">Reference proteome</keyword>
<name>A0A835U3D5_VANPL</name>
<dbReference type="Proteomes" id="UP000636800">
    <property type="component" value="Unassembled WGS sequence"/>
</dbReference>
<dbReference type="Proteomes" id="UP000639772">
    <property type="component" value="Unassembled WGS sequence"/>
</dbReference>
<organism evidence="2 3">
    <name type="scientific">Vanilla planifolia</name>
    <name type="common">Vanilla</name>
    <dbReference type="NCBI Taxonomy" id="51239"/>
    <lineage>
        <taxon>Eukaryota</taxon>
        <taxon>Viridiplantae</taxon>
        <taxon>Streptophyta</taxon>
        <taxon>Embryophyta</taxon>
        <taxon>Tracheophyta</taxon>
        <taxon>Spermatophyta</taxon>
        <taxon>Magnoliopsida</taxon>
        <taxon>Liliopsida</taxon>
        <taxon>Asparagales</taxon>
        <taxon>Orchidaceae</taxon>
        <taxon>Vanilloideae</taxon>
        <taxon>Vanilleae</taxon>
        <taxon>Vanilla</taxon>
    </lineage>
</organism>
<evidence type="ECO:0000313" key="4">
    <source>
        <dbReference type="Proteomes" id="UP000639772"/>
    </source>
</evidence>
<dbReference type="EMBL" id="JADCNM010000542">
    <property type="protein sequence ID" value="KAG0446768.1"/>
    <property type="molecule type" value="Genomic_DNA"/>
</dbReference>
<evidence type="ECO:0000313" key="3">
    <source>
        <dbReference type="Proteomes" id="UP000636800"/>
    </source>
</evidence>
<accession>A0A835U3D5</accession>